<accession>M5U899</accession>
<evidence type="ECO:0000313" key="2">
    <source>
        <dbReference type="Proteomes" id="UP000011885"/>
    </source>
</evidence>
<protein>
    <submittedName>
        <fullName evidence="1">Uncharacterized protein</fullName>
    </submittedName>
</protein>
<name>M5U899_9BACT</name>
<comment type="caution">
    <text evidence="1">The sequence shown here is derived from an EMBL/GenBank/DDBJ whole genome shotgun (WGS) entry which is preliminary data.</text>
</comment>
<proteinExistence type="predicted"/>
<organism evidence="1 2">
    <name type="scientific">Rhodopirellula sallentina SM41</name>
    <dbReference type="NCBI Taxonomy" id="1263870"/>
    <lineage>
        <taxon>Bacteria</taxon>
        <taxon>Pseudomonadati</taxon>
        <taxon>Planctomycetota</taxon>
        <taxon>Planctomycetia</taxon>
        <taxon>Pirellulales</taxon>
        <taxon>Pirellulaceae</taxon>
        <taxon>Rhodopirellula</taxon>
    </lineage>
</organism>
<gene>
    <name evidence="1" type="ORF">RSSM_00861</name>
</gene>
<keyword evidence="2" id="KW-1185">Reference proteome</keyword>
<dbReference type="Proteomes" id="UP000011885">
    <property type="component" value="Unassembled WGS sequence"/>
</dbReference>
<dbReference type="EMBL" id="ANOH01000074">
    <property type="protein sequence ID" value="EMI57670.1"/>
    <property type="molecule type" value="Genomic_DNA"/>
</dbReference>
<reference evidence="1 2" key="1">
    <citation type="journal article" date="2013" name="Mar. Genomics">
        <title>Expression of sulfatases in Rhodopirellula baltica and the diversity of sulfatases in the genus Rhodopirellula.</title>
        <authorList>
            <person name="Wegner C.E."/>
            <person name="Richter-Heitmann T."/>
            <person name="Klindworth A."/>
            <person name="Klockow C."/>
            <person name="Richter M."/>
            <person name="Achstetter T."/>
            <person name="Glockner F.O."/>
            <person name="Harder J."/>
        </authorList>
    </citation>
    <scope>NUCLEOTIDE SEQUENCE [LARGE SCALE GENOMIC DNA]</scope>
    <source>
        <strain evidence="1 2">SM41</strain>
    </source>
</reference>
<evidence type="ECO:0000313" key="1">
    <source>
        <dbReference type="EMBL" id="EMI57670.1"/>
    </source>
</evidence>
<dbReference type="AlphaFoldDB" id="M5U899"/>
<dbReference type="PATRIC" id="fig|1263870.3.peg.939"/>
<sequence length="82" mass="8665">MTLIAGAWYIGSAGDAIVFADPFSHQQTIRPVSHANSAPLGSTATSGCVRDYVGSRCAASRGDDAVLLSREHWTHRECSGSE</sequence>